<dbReference type="Gene3D" id="3.40.250.10">
    <property type="entry name" value="Rhodanese-like domain"/>
    <property type="match status" value="1"/>
</dbReference>
<proteinExistence type="predicted"/>
<dbReference type="CDD" id="cd00158">
    <property type="entry name" value="RHOD"/>
    <property type="match status" value="1"/>
</dbReference>
<organism evidence="2 3">
    <name type="scientific">Aquimarina spongiae</name>
    <dbReference type="NCBI Taxonomy" id="570521"/>
    <lineage>
        <taxon>Bacteria</taxon>
        <taxon>Pseudomonadati</taxon>
        <taxon>Bacteroidota</taxon>
        <taxon>Flavobacteriia</taxon>
        <taxon>Flavobacteriales</taxon>
        <taxon>Flavobacteriaceae</taxon>
        <taxon>Aquimarina</taxon>
    </lineage>
</organism>
<gene>
    <name evidence="2" type="ORF">SAMN04488508_11253</name>
</gene>
<keyword evidence="3" id="KW-1185">Reference proteome</keyword>
<evidence type="ECO:0000313" key="3">
    <source>
        <dbReference type="Proteomes" id="UP000184432"/>
    </source>
</evidence>
<dbReference type="NCBIfam" id="NF045521">
    <property type="entry name" value="rhoda_near_glyco"/>
    <property type="match status" value="1"/>
</dbReference>
<dbReference type="EMBL" id="FQYP01000012">
    <property type="protein sequence ID" value="SHJ62096.1"/>
    <property type="molecule type" value="Genomic_DNA"/>
</dbReference>
<evidence type="ECO:0000313" key="2">
    <source>
        <dbReference type="EMBL" id="SHJ62096.1"/>
    </source>
</evidence>
<dbReference type="RefSeq" id="WP_073321312.1">
    <property type="nucleotide sequence ID" value="NZ_FQYP01000012.1"/>
</dbReference>
<dbReference type="InterPro" id="IPR036873">
    <property type="entry name" value="Rhodanese-like_dom_sf"/>
</dbReference>
<sequence length="168" mass="19632">MLVKKGIILLCFLFPWIHSGQGSIEELLTMYNTESIPYVTIEDIKDEIDNIVVLDSREIGEYKVSHLKNAIYVGYDQFDITKVSEIPEIDKDTKIVVYCSLGIRSEVTSEKLKLAGYHNVYNLYGGIFEWINHGYPVFNSKEQRTDQVHPFSEEWEKWLEKGTKRYQE</sequence>
<dbReference type="SUPFAM" id="SSF52821">
    <property type="entry name" value="Rhodanese/Cell cycle control phosphatase"/>
    <property type="match status" value="1"/>
</dbReference>
<name>A0A1M6KT70_9FLAO</name>
<feature type="domain" description="Rhodanese" evidence="1">
    <location>
        <begin position="47"/>
        <end position="139"/>
    </location>
</feature>
<dbReference type="OrthoDB" id="598065at2"/>
<dbReference type="Proteomes" id="UP000184432">
    <property type="component" value="Unassembled WGS sequence"/>
</dbReference>
<dbReference type="PANTHER" id="PTHR43031:SF1">
    <property type="entry name" value="PYRIDINE NUCLEOTIDE-DISULPHIDE OXIDOREDUCTASE"/>
    <property type="match status" value="1"/>
</dbReference>
<dbReference type="SMART" id="SM00450">
    <property type="entry name" value="RHOD"/>
    <property type="match status" value="1"/>
</dbReference>
<dbReference type="GO" id="GO:0016740">
    <property type="term" value="F:transferase activity"/>
    <property type="evidence" value="ECO:0007669"/>
    <property type="project" value="UniProtKB-KW"/>
</dbReference>
<dbReference type="Pfam" id="PF00581">
    <property type="entry name" value="Rhodanese"/>
    <property type="match status" value="1"/>
</dbReference>
<dbReference type="InterPro" id="IPR050229">
    <property type="entry name" value="GlpE_sulfurtransferase"/>
</dbReference>
<dbReference type="InterPro" id="IPR001763">
    <property type="entry name" value="Rhodanese-like_dom"/>
</dbReference>
<protein>
    <submittedName>
        <fullName evidence="2">Rhodanese-related sulfurtransferase</fullName>
    </submittedName>
</protein>
<reference evidence="3" key="1">
    <citation type="submission" date="2016-11" db="EMBL/GenBank/DDBJ databases">
        <authorList>
            <person name="Varghese N."/>
            <person name="Submissions S."/>
        </authorList>
    </citation>
    <scope>NUCLEOTIDE SEQUENCE [LARGE SCALE GENOMIC DNA]</scope>
    <source>
        <strain evidence="3">DSM 22623</strain>
    </source>
</reference>
<dbReference type="PANTHER" id="PTHR43031">
    <property type="entry name" value="FAD-DEPENDENT OXIDOREDUCTASE"/>
    <property type="match status" value="1"/>
</dbReference>
<dbReference type="PROSITE" id="PS50206">
    <property type="entry name" value="RHODANESE_3"/>
    <property type="match status" value="1"/>
</dbReference>
<keyword evidence="2" id="KW-0808">Transferase</keyword>
<evidence type="ECO:0000259" key="1">
    <source>
        <dbReference type="PROSITE" id="PS50206"/>
    </source>
</evidence>
<accession>A0A1M6KT70</accession>
<dbReference type="STRING" id="570521.SAMN04488508_11253"/>
<dbReference type="AlphaFoldDB" id="A0A1M6KT70"/>